<dbReference type="SUPFAM" id="SSF53448">
    <property type="entry name" value="Nucleotide-diphospho-sugar transferases"/>
    <property type="match status" value="2"/>
</dbReference>
<gene>
    <name evidence="4" type="ORF">AYP69_05185</name>
</gene>
<keyword evidence="1" id="KW-0328">Glycosyltransferase</keyword>
<dbReference type="PANTHER" id="PTHR13778:SF47">
    <property type="entry name" value="LIPOPOLYSACCHARIDE 1,3-GALACTOSYLTRANSFERASE"/>
    <property type="match status" value="1"/>
</dbReference>
<comment type="caution">
    <text evidence="4">The sequence shown here is derived from an EMBL/GenBank/DDBJ whole genome shotgun (WGS) entry which is preliminary data.</text>
</comment>
<dbReference type="Pfam" id="PF01501">
    <property type="entry name" value="Glyco_transf_8"/>
    <property type="match status" value="1"/>
</dbReference>
<dbReference type="RefSeq" id="WP_089143687.1">
    <property type="nucleotide sequence ID" value="NZ_LUGD01000055.1"/>
</dbReference>
<proteinExistence type="predicted"/>
<reference evidence="4 5" key="1">
    <citation type="submission" date="2016-03" db="EMBL/GenBank/DDBJ databases">
        <title>Sequencing of Lactobacillus Species from Commercial Turkeys.</title>
        <authorList>
            <person name="Johnson T.J."/>
            <person name="Youmans B.P."/>
            <person name="Case K.A."/>
        </authorList>
    </citation>
    <scope>NUCLEOTIDE SEQUENCE [LARGE SCALE GENOMIC DNA]</scope>
    <source>
        <strain evidence="4 5">UMNLA1</strain>
    </source>
</reference>
<evidence type="ECO:0000256" key="3">
    <source>
        <dbReference type="ARBA" id="ARBA00022723"/>
    </source>
</evidence>
<dbReference type="PANTHER" id="PTHR13778">
    <property type="entry name" value="GLYCOSYLTRANSFERASE 8 DOMAIN-CONTAINING PROTEIN"/>
    <property type="match status" value="1"/>
</dbReference>
<evidence type="ECO:0000256" key="1">
    <source>
        <dbReference type="ARBA" id="ARBA00022676"/>
    </source>
</evidence>
<evidence type="ECO:0000313" key="5">
    <source>
        <dbReference type="Proteomes" id="UP000215261"/>
    </source>
</evidence>
<name>A0A231QA13_9LACO</name>
<organism evidence="4 5">
    <name type="scientific">Ligilactobacillus agilis</name>
    <dbReference type="NCBI Taxonomy" id="1601"/>
    <lineage>
        <taxon>Bacteria</taxon>
        <taxon>Bacillati</taxon>
        <taxon>Bacillota</taxon>
        <taxon>Bacilli</taxon>
        <taxon>Lactobacillales</taxon>
        <taxon>Lactobacillaceae</taxon>
        <taxon>Ligilactobacillus</taxon>
    </lineage>
</organism>
<dbReference type="CDD" id="cd00761">
    <property type="entry name" value="Glyco_tranf_GTA_type"/>
    <property type="match status" value="2"/>
</dbReference>
<dbReference type="CDD" id="cd04194">
    <property type="entry name" value="GT8_A4GalT_like"/>
    <property type="match status" value="1"/>
</dbReference>
<keyword evidence="2" id="KW-0808">Transferase</keyword>
<sequence>MKQESISFLLFVDGNEAYLPVWLQSIKEQDYPQTETIVVTKSPLAHLEALQKQYSFTVLLTKGASRATQHELALAKASGTFVSFLYPTCGLVKDALKLVTSCLNEHPVDAVFSRFALLEQGLFNYYKQYLVIEEVNRDNYYYYLKSKAEFRTLAGKIIRTSLAKNLDYRQSDQAILEQLVAQEATVIWNSDQFFFWNLDLKPLPEFNGEAVTLHPRVLERLPLEPSDKISDTISILLCVDDNYCQKIAPLLSSLGRTTKQQVDCYLVYYELSAASLAFVVKLGNYLSNVKLIPTKISEWQHEQLQSFSMKNNKLPLAAYYRLLAAELLPNLNRVLYLDIDMLVNSSIEALWQTELGSNVIGACRDLAFTDHKDSWSYQLLEEQGGNYFNSGLLLFNLEAMRKYKLVERFIEFIQATANVYLLGDQDAFNLFFINNTKLLPAKYNTILGYIDQSQIEQPAIIHYCGFEGLKPWRITAPVAQVKLKWLNTYRQVNRRILGQVETKPLVSLIIPQLPNDSVAAFRKCESLLMQTYPQIELIIPASEQVDYLKANAGANIQINLAAGGASLETMIASAGGEYLFFLTGPHYFKEADALTKIMELALNYRSDLVLTHYLKLIKRGKDTILFGPDESKSFLDINLLSSEDIWREHIREFSSLNGLLVNKHLVGELTKVQTVQELYQQIFNKAQAKFYLDDSLWIEVAN</sequence>
<evidence type="ECO:0000256" key="2">
    <source>
        <dbReference type="ARBA" id="ARBA00022679"/>
    </source>
</evidence>
<evidence type="ECO:0000313" key="4">
    <source>
        <dbReference type="EMBL" id="OXS40295.1"/>
    </source>
</evidence>
<keyword evidence="3" id="KW-0479">Metal-binding</keyword>
<dbReference type="EMBL" id="LUGO01000046">
    <property type="protein sequence ID" value="OXS40295.1"/>
    <property type="molecule type" value="Genomic_DNA"/>
</dbReference>
<accession>A0A231QA13</accession>
<dbReference type="Proteomes" id="UP000215261">
    <property type="component" value="Unassembled WGS sequence"/>
</dbReference>
<dbReference type="InterPro" id="IPR029044">
    <property type="entry name" value="Nucleotide-diphossugar_trans"/>
</dbReference>
<dbReference type="InterPro" id="IPR002495">
    <property type="entry name" value="Glyco_trans_8"/>
</dbReference>
<dbReference type="GO" id="GO:0016757">
    <property type="term" value="F:glycosyltransferase activity"/>
    <property type="evidence" value="ECO:0007669"/>
    <property type="project" value="UniProtKB-KW"/>
</dbReference>
<dbReference type="Gene3D" id="3.90.550.10">
    <property type="entry name" value="Spore Coat Polysaccharide Biosynthesis Protein SpsA, Chain A"/>
    <property type="match status" value="2"/>
</dbReference>
<dbReference type="AlphaFoldDB" id="A0A231QA13"/>
<dbReference type="InterPro" id="IPR050748">
    <property type="entry name" value="Glycosyltrans_8_dom-fam"/>
</dbReference>
<protein>
    <submittedName>
        <fullName evidence="4">Uncharacterized protein</fullName>
    </submittedName>
</protein>
<dbReference type="GO" id="GO:0046872">
    <property type="term" value="F:metal ion binding"/>
    <property type="evidence" value="ECO:0007669"/>
    <property type="project" value="UniProtKB-KW"/>
</dbReference>